<name>A0A8C8DQV5_9TELE</name>
<dbReference type="SUPFAM" id="SSF57567">
    <property type="entry name" value="Serine protease inhibitors"/>
    <property type="match status" value="1"/>
</dbReference>
<dbReference type="SMART" id="SM00216">
    <property type="entry name" value="VWD"/>
    <property type="match status" value="1"/>
</dbReference>
<evidence type="ECO:0000256" key="3">
    <source>
        <dbReference type="ARBA" id="ARBA00023180"/>
    </source>
</evidence>
<organism evidence="6 7">
    <name type="scientific">Oryzias sinensis</name>
    <name type="common">Chinese medaka</name>
    <dbReference type="NCBI Taxonomy" id="183150"/>
    <lineage>
        <taxon>Eukaryota</taxon>
        <taxon>Metazoa</taxon>
        <taxon>Chordata</taxon>
        <taxon>Craniata</taxon>
        <taxon>Vertebrata</taxon>
        <taxon>Euteleostomi</taxon>
        <taxon>Actinopterygii</taxon>
        <taxon>Neopterygii</taxon>
        <taxon>Teleostei</taxon>
        <taxon>Neoteleostei</taxon>
        <taxon>Acanthomorphata</taxon>
        <taxon>Ovalentaria</taxon>
        <taxon>Atherinomorphae</taxon>
        <taxon>Beloniformes</taxon>
        <taxon>Adrianichthyidae</taxon>
        <taxon>Oryziinae</taxon>
        <taxon>Oryzias</taxon>
    </lineage>
</organism>
<sequence length="743" mass="82964">YNKTDKGGWCFIAHCSLTCKIEYIFQPCNVINPPHPPTSPSFPISTASSSTPVHGRTTTSRVSLDCLFLKPPRKNGESWKSDKCTSEKCENGKVILNHVPCKQVTTPVCENNQPPVRVYDDGGCCFHYECRCVCSGWGDPHYQTFDGEYYSFQKNCTYVLIKEIIPRHNFEIHIDNENCNPSGTVTCAKALNIFYKNYNITLTQKRGLKTVNMVTFSNKDFIITSTAIELLLKIPEIEAIVTFKGLLFSVELPFSLFHGNTEGQCGTCDNNRKNDCRLPDGSIHPLCSEMAYEWRVPDSNKPYCNVKPPVFDKKNSKIMNSTEHLKVFEECHKKIPPKAFYEACKFDVCHMSNVSAGCSSLEAYALMCAEISVCVSWRKATNGKCEYKCPQNKLYKPCGPTVVPTCNGDDQNTGCTQFMEGCFCPDGMTLFSPTSDICVSSCCTGPDGQPKQLGEKWQVGCKQCVCDSNTQSVECSPLACPTQEPIKCTEDGEVLVNRTVDCCERLTCECDKNSCSPQTQECKLGFELKVHVSNESCCPVFSCVPKGVCVYNDTEYKPGKTFFKSTCEICHCTDIQDPSTQLNTVDCHKMECSDSCDKGFVHMDQPGQCCGSCIQISCVFNPPEGSSPVLLEPSESWSPPNDNCIKYDCRKVNGDFIVSRNQTTCPEYDPNNCIPVSIVKNSNRKHCISRKLTQMAAAKLVSGFIKKNSNSILYCFGKHQYMLNTQKSFHTNLKCFLLIHLLL</sequence>
<evidence type="ECO:0000256" key="2">
    <source>
        <dbReference type="ARBA" id="ARBA00023157"/>
    </source>
</evidence>
<accession>A0A8C8DQV5</accession>
<dbReference type="PANTHER" id="PTHR11339:SF384">
    <property type="entry name" value="MUCIN-2"/>
    <property type="match status" value="1"/>
</dbReference>
<dbReference type="PROSITE" id="PS51233">
    <property type="entry name" value="VWFD"/>
    <property type="match status" value="1"/>
</dbReference>
<dbReference type="AlphaFoldDB" id="A0A8C8DQV5"/>
<dbReference type="SMART" id="SM00214">
    <property type="entry name" value="VWC"/>
    <property type="match status" value="3"/>
</dbReference>
<dbReference type="GeneTree" id="ENSGT00940000163235"/>
<dbReference type="InterPro" id="IPR001846">
    <property type="entry name" value="VWF_type-D"/>
</dbReference>
<proteinExistence type="predicted"/>
<dbReference type="Ensembl" id="ENSOSIT00000024207.1">
    <property type="protein sequence ID" value="ENSOSIP00000022916.1"/>
    <property type="gene ID" value="ENSOSIG00000011977.1"/>
</dbReference>
<evidence type="ECO:0000313" key="7">
    <source>
        <dbReference type="Proteomes" id="UP000694383"/>
    </source>
</evidence>
<dbReference type="CDD" id="cd19941">
    <property type="entry name" value="TIL"/>
    <property type="match status" value="1"/>
</dbReference>
<dbReference type="PROSITE" id="PS50184">
    <property type="entry name" value="VWFC_2"/>
    <property type="match status" value="2"/>
</dbReference>
<dbReference type="Gene3D" id="2.10.25.10">
    <property type="entry name" value="Laminin"/>
    <property type="match status" value="1"/>
</dbReference>
<keyword evidence="3" id="KW-0325">Glycoprotein</keyword>
<feature type="domain" description="VWFC" evidence="4">
    <location>
        <begin position="441"/>
        <end position="509"/>
    </location>
</feature>
<keyword evidence="1" id="KW-0677">Repeat</keyword>
<keyword evidence="2" id="KW-1015">Disulfide bond</keyword>
<dbReference type="SUPFAM" id="SSF57603">
    <property type="entry name" value="FnI-like domain"/>
    <property type="match status" value="1"/>
</dbReference>
<protein>
    <submittedName>
        <fullName evidence="6">Uncharacterized protein</fullName>
    </submittedName>
</protein>
<evidence type="ECO:0000313" key="6">
    <source>
        <dbReference type="Ensembl" id="ENSOSIP00000022916.1"/>
    </source>
</evidence>
<reference evidence="6" key="2">
    <citation type="submission" date="2025-09" db="UniProtKB">
        <authorList>
            <consortium name="Ensembl"/>
        </authorList>
    </citation>
    <scope>IDENTIFICATION</scope>
</reference>
<dbReference type="Proteomes" id="UP000694383">
    <property type="component" value="Unplaced"/>
</dbReference>
<evidence type="ECO:0000256" key="1">
    <source>
        <dbReference type="ARBA" id="ARBA00022737"/>
    </source>
</evidence>
<dbReference type="PROSITE" id="PS01208">
    <property type="entry name" value="VWFC_1"/>
    <property type="match status" value="2"/>
</dbReference>
<reference evidence="6" key="1">
    <citation type="submission" date="2025-08" db="UniProtKB">
        <authorList>
            <consortium name="Ensembl"/>
        </authorList>
    </citation>
    <scope>IDENTIFICATION</scope>
</reference>
<dbReference type="InterPro" id="IPR036084">
    <property type="entry name" value="Ser_inhib-like_sf"/>
</dbReference>
<dbReference type="InterPro" id="IPR050780">
    <property type="entry name" value="Mucin_vWF_Thrombospondin_sf"/>
</dbReference>
<dbReference type="Pfam" id="PF08742">
    <property type="entry name" value="C8"/>
    <property type="match status" value="1"/>
</dbReference>
<dbReference type="Pfam" id="PF00094">
    <property type="entry name" value="VWD"/>
    <property type="match status" value="1"/>
</dbReference>
<feature type="domain" description="VWFD" evidence="5">
    <location>
        <begin position="132"/>
        <end position="305"/>
    </location>
</feature>
<dbReference type="InterPro" id="IPR014853">
    <property type="entry name" value="VWF/SSPO/ZAN-like_Cys-rich_dom"/>
</dbReference>
<feature type="domain" description="VWFC" evidence="4">
    <location>
        <begin position="547"/>
        <end position="614"/>
    </location>
</feature>
<keyword evidence="7" id="KW-1185">Reference proteome</keyword>
<dbReference type="PANTHER" id="PTHR11339">
    <property type="entry name" value="EXTRACELLULAR MATRIX GLYCOPROTEIN RELATED"/>
    <property type="match status" value="1"/>
</dbReference>
<dbReference type="SMART" id="SM00832">
    <property type="entry name" value="C8"/>
    <property type="match status" value="1"/>
</dbReference>
<dbReference type="InterPro" id="IPR001007">
    <property type="entry name" value="VWF_dom"/>
</dbReference>
<evidence type="ECO:0000259" key="5">
    <source>
        <dbReference type="PROSITE" id="PS51233"/>
    </source>
</evidence>
<evidence type="ECO:0000259" key="4">
    <source>
        <dbReference type="PROSITE" id="PS50184"/>
    </source>
</evidence>